<dbReference type="EMBL" id="MN739659">
    <property type="protein sequence ID" value="QHT18779.1"/>
    <property type="molecule type" value="Genomic_DNA"/>
</dbReference>
<protein>
    <submittedName>
        <fullName evidence="1">Uncharacterized protein</fullName>
    </submittedName>
</protein>
<evidence type="ECO:0000313" key="1">
    <source>
        <dbReference type="EMBL" id="QHT18779.1"/>
    </source>
</evidence>
<dbReference type="AlphaFoldDB" id="A0A6C0DS05"/>
<organism evidence="1">
    <name type="scientific">viral metagenome</name>
    <dbReference type="NCBI Taxonomy" id="1070528"/>
    <lineage>
        <taxon>unclassified sequences</taxon>
        <taxon>metagenomes</taxon>
        <taxon>organismal metagenomes</taxon>
    </lineage>
</organism>
<accession>A0A6C0DS05</accession>
<name>A0A6C0DS05_9ZZZZ</name>
<reference evidence="1" key="1">
    <citation type="journal article" date="2020" name="Nature">
        <title>Giant virus diversity and host interactions through global metagenomics.</title>
        <authorList>
            <person name="Schulz F."/>
            <person name="Roux S."/>
            <person name="Paez-Espino D."/>
            <person name="Jungbluth S."/>
            <person name="Walsh D.A."/>
            <person name="Denef V.J."/>
            <person name="McMahon K.D."/>
            <person name="Konstantinidis K.T."/>
            <person name="Eloe-Fadrosh E.A."/>
            <person name="Kyrpides N.C."/>
            <person name="Woyke T."/>
        </authorList>
    </citation>
    <scope>NUCLEOTIDE SEQUENCE</scope>
    <source>
        <strain evidence="1">GVMAG-M-3300023174-49</strain>
    </source>
</reference>
<sequence length="95" mass="10685">MNIKRLLNSEAGKIVISIILGLGLASLFRKVCVDKNCITFNGYVISDIEEKTYKHGDECYKYKAKAENCDETKKKVVEISNEKITTKPPAPKSFL</sequence>
<proteinExistence type="predicted"/>